<gene>
    <name evidence="1" type="ORF">A4U53_36265</name>
</gene>
<evidence type="ECO:0000313" key="1">
    <source>
        <dbReference type="EMBL" id="OAP97710.1"/>
    </source>
</evidence>
<protein>
    <submittedName>
        <fullName evidence="1">Uncharacterized protein</fullName>
    </submittedName>
</protein>
<dbReference type="AlphaFoldDB" id="A0A179C1M4"/>
<accession>A0A179C1M4</accession>
<proteinExistence type="predicted"/>
<name>A0A179C1M4_RHILE</name>
<dbReference type="EMBL" id="LWBS01000001">
    <property type="protein sequence ID" value="OAP97710.1"/>
    <property type="molecule type" value="Genomic_DNA"/>
</dbReference>
<comment type="caution">
    <text evidence="1">The sequence shown here is derived from an EMBL/GenBank/DDBJ whole genome shotgun (WGS) entry which is preliminary data.</text>
</comment>
<reference evidence="1" key="1">
    <citation type="submission" date="2016-04" db="EMBL/GenBank/DDBJ databases">
        <title>Fast-growing isolate from the root nodules of Vavilovia formosa.</title>
        <authorList>
            <person name="Kimeklis A."/>
            <person name="Safronova V."/>
            <person name="Belimov A."/>
            <person name="Andronov E."/>
        </authorList>
    </citation>
    <scope>NUCLEOTIDE SEQUENCE [LARGE SCALE GENOMIC DNA]</scope>
    <source>
        <strain evidence="1">Vaf-46</strain>
    </source>
</reference>
<sequence length="90" mass="9623">MRIIDFETSGGFAGESAHVLARFSVQVTDDLRLCGLKLVDTPKGRRTFFPSVSGGGRSITASTSLSRQITAAASMFFEGHEIANDRTKAA</sequence>
<organism evidence="1">
    <name type="scientific">Rhizobium leguminosarum</name>
    <dbReference type="NCBI Taxonomy" id="384"/>
    <lineage>
        <taxon>Bacteria</taxon>
        <taxon>Pseudomonadati</taxon>
        <taxon>Pseudomonadota</taxon>
        <taxon>Alphaproteobacteria</taxon>
        <taxon>Hyphomicrobiales</taxon>
        <taxon>Rhizobiaceae</taxon>
        <taxon>Rhizobium/Agrobacterium group</taxon>
        <taxon>Rhizobium</taxon>
    </lineage>
</organism>